<dbReference type="InterPro" id="IPR032675">
    <property type="entry name" value="LRR_dom_sf"/>
</dbReference>
<dbReference type="AlphaFoldDB" id="Q23KL8"/>
<name>Q23KL8_TETTS</name>
<proteinExistence type="predicted"/>
<protein>
    <recommendedName>
        <fullName evidence="4">Oxalate/formate antiporter protein</fullName>
    </recommendedName>
</protein>
<dbReference type="HOGENOM" id="CLU_149001_0_0_1"/>
<keyword evidence="3" id="KW-1185">Reference proteome</keyword>
<dbReference type="OrthoDB" id="120976at2759"/>
<evidence type="ECO:0000256" key="1">
    <source>
        <dbReference type="SAM" id="MobiDB-lite"/>
    </source>
</evidence>
<gene>
    <name evidence="2" type="ORF">TTHERM_00193170</name>
</gene>
<dbReference type="SUPFAM" id="SSF52047">
    <property type="entry name" value="RNI-like"/>
    <property type="match status" value="1"/>
</dbReference>
<accession>Q23KL8</accession>
<evidence type="ECO:0000313" key="2">
    <source>
        <dbReference type="EMBL" id="EAR96825.3"/>
    </source>
</evidence>
<sequence>MGPPLYHLSDLALPSYQGDRWQHSHFYMEFFEIKGAVQDSNPRYHCQDPPTRPLESLSPSQIGDEGASGLGSALANCINLSNLTLFLEHNQIGAIGASGLGSALANCINLSNLTLFLEQKQFICFGL</sequence>
<dbReference type="GeneID" id="7833707"/>
<evidence type="ECO:0000313" key="3">
    <source>
        <dbReference type="Proteomes" id="UP000009168"/>
    </source>
</evidence>
<dbReference type="Proteomes" id="UP000009168">
    <property type="component" value="Unassembled WGS sequence"/>
</dbReference>
<organism evidence="2 3">
    <name type="scientific">Tetrahymena thermophila (strain SB210)</name>
    <dbReference type="NCBI Taxonomy" id="312017"/>
    <lineage>
        <taxon>Eukaryota</taxon>
        <taxon>Sar</taxon>
        <taxon>Alveolata</taxon>
        <taxon>Ciliophora</taxon>
        <taxon>Intramacronucleata</taxon>
        <taxon>Oligohymenophorea</taxon>
        <taxon>Hymenostomatida</taxon>
        <taxon>Tetrahymenina</taxon>
        <taxon>Tetrahymenidae</taxon>
        <taxon>Tetrahymena</taxon>
    </lineage>
</organism>
<dbReference type="KEGG" id="tet:TTHERM_00193170"/>
<dbReference type="EMBL" id="GG662673">
    <property type="protein sequence ID" value="EAR96825.3"/>
    <property type="molecule type" value="Genomic_DNA"/>
</dbReference>
<dbReference type="RefSeq" id="XP_001017070.3">
    <property type="nucleotide sequence ID" value="XM_001017070.3"/>
</dbReference>
<feature type="region of interest" description="Disordered" evidence="1">
    <location>
        <begin position="44"/>
        <end position="64"/>
    </location>
</feature>
<evidence type="ECO:0008006" key="4">
    <source>
        <dbReference type="Google" id="ProtNLM"/>
    </source>
</evidence>
<dbReference type="Gene3D" id="3.80.10.10">
    <property type="entry name" value="Ribonuclease Inhibitor"/>
    <property type="match status" value="1"/>
</dbReference>
<reference evidence="3" key="1">
    <citation type="journal article" date="2006" name="PLoS Biol.">
        <title>Macronuclear genome sequence of the ciliate Tetrahymena thermophila, a model eukaryote.</title>
        <authorList>
            <person name="Eisen J.A."/>
            <person name="Coyne R.S."/>
            <person name="Wu M."/>
            <person name="Wu D."/>
            <person name="Thiagarajan M."/>
            <person name="Wortman J.R."/>
            <person name="Badger J.H."/>
            <person name="Ren Q."/>
            <person name="Amedeo P."/>
            <person name="Jones K.M."/>
            <person name="Tallon L.J."/>
            <person name="Delcher A.L."/>
            <person name="Salzberg S.L."/>
            <person name="Silva J.C."/>
            <person name="Haas B.J."/>
            <person name="Majoros W.H."/>
            <person name="Farzad M."/>
            <person name="Carlton J.M."/>
            <person name="Smith R.K. Jr."/>
            <person name="Garg J."/>
            <person name="Pearlman R.E."/>
            <person name="Karrer K.M."/>
            <person name="Sun L."/>
            <person name="Manning G."/>
            <person name="Elde N.C."/>
            <person name="Turkewitz A.P."/>
            <person name="Asai D.J."/>
            <person name="Wilkes D.E."/>
            <person name="Wang Y."/>
            <person name="Cai H."/>
            <person name="Collins K."/>
            <person name="Stewart B.A."/>
            <person name="Lee S.R."/>
            <person name="Wilamowska K."/>
            <person name="Weinberg Z."/>
            <person name="Ruzzo W.L."/>
            <person name="Wloga D."/>
            <person name="Gaertig J."/>
            <person name="Frankel J."/>
            <person name="Tsao C.-C."/>
            <person name="Gorovsky M.A."/>
            <person name="Keeling P.J."/>
            <person name="Waller R.F."/>
            <person name="Patron N.J."/>
            <person name="Cherry J.M."/>
            <person name="Stover N.A."/>
            <person name="Krieger C.J."/>
            <person name="del Toro C."/>
            <person name="Ryder H.F."/>
            <person name="Williamson S.C."/>
            <person name="Barbeau R.A."/>
            <person name="Hamilton E.P."/>
            <person name="Orias E."/>
        </authorList>
    </citation>
    <scope>NUCLEOTIDE SEQUENCE [LARGE SCALE GENOMIC DNA]</scope>
    <source>
        <strain evidence="3">SB210</strain>
    </source>
</reference>
<dbReference type="InParanoid" id="Q23KL8"/>